<dbReference type="OrthoDB" id="7052511at2"/>
<gene>
    <name evidence="1" type="ORF">C7389_10511</name>
</gene>
<dbReference type="PANTHER" id="PTHR34598:SF3">
    <property type="entry name" value="OXIDOREDUCTASE AN1597"/>
    <property type="match status" value="1"/>
</dbReference>
<dbReference type="EMBL" id="SNVV01000005">
    <property type="protein sequence ID" value="TDN53338.1"/>
    <property type="molecule type" value="Genomic_DNA"/>
</dbReference>
<dbReference type="AlphaFoldDB" id="A0A4R6E8J3"/>
<dbReference type="InterPro" id="IPR044053">
    <property type="entry name" value="AsaB-like"/>
</dbReference>
<dbReference type="GO" id="GO:0016491">
    <property type="term" value="F:oxidoreductase activity"/>
    <property type="evidence" value="ECO:0007669"/>
    <property type="project" value="InterPro"/>
</dbReference>
<protein>
    <recommendedName>
        <fullName evidence="3">Methyltransferase</fullName>
    </recommendedName>
</protein>
<accession>A0A4R6E8J3</accession>
<keyword evidence="2" id="KW-1185">Reference proteome</keyword>
<dbReference type="Proteomes" id="UP000295129">
    <property type="component" value="Unassembled WGS sequence"/>
</dbReference>
<sequence>MNPVPPAAVLQTRAAAGPVRAALGFLRPTDLRLYHHLYRPPGGLPRHNFASEQRLCDIRDARRLQPGPSIEVEGFELVRGCSPPPDCRDAVALLLDYYPACEGLLRRRLGACRAIVFEHRLWQWGLARGLAAADGGEVTLAALARCDCSETSGRRRLHLVLPQEAASLARRRHAIVKLWRPLGGQGLDASLALCDAGSLQRDALVSCDIYSPRPTEQIFLLTWSAGQRWFHCPQMQPDEALIFKCFDSASDGRARFTPHAVFDHPRAPADVPPCPSLEVSCLLLFD</sequence>
<evidence type="ECO:0008006" key="3">
    <source>
        <dbReference type="Google" id="ProtNLM"/>
    </source>
</evidence>
<evidence type="ECO:0000313" key="1">
    <source>
        <dbReference type="EMBL" id="TDN53338.1"/>
    </source>
</evidence>
<evidence type="ECO:0000313" key="2">
    <source>
        <dbReference type="Proteomes" id="UP000295129"/>
    </source>
</evidence>
<dbReference type="NCBIfam" id="NF041278">
    <property type="entry name" value="CmcJ_NvfI_EfuI"/>
    <property type="match status" value="1"/>
</dbReference>
<organism evidence="1 2">
    <name type="scientific">Azoarcus indigens</name>
    <dbReference type="NCBI Taxonomy" id="29545"/>
    <lineage>
        <taxon>Bacteria</taxon>
        <taxon>Pseudomonadati</taxon>
        <taxon>Pseudomonadota</taxon>
        <taxon>Betaproteobacteria</taxon>
        <taxon>Rhodocyclales</taxon>
        <taxon>Zoogloeaceae</taxon>
        <taxon>Azoarcus</taxon>
    </lineage>
</organism>
<comment type="caution">
    <text evidence="1">The sequence shown here is derived from an EMBL/GenBank/DDBJ whole genome shotgun (WGS) entry which is preliminary data.</text>
</comment>
<dbReference type="PANTHER" id="PTHR34598">
    <property type="entry name" value="BLL6449 PROTEIN"/>
    <property type="match status" value="1"/>
</dbReference>
<name>A0A4R6E8J3_9RHOO</name>
<reference evidence="1 2" key="1">
    <citation type="submission" date="2019-03" db="EMBL/GenBank/DDBJ databases">
        <title>Genomic Encyclopedia of Type Strains, Phase IV (KMG-IV): sequencing the most valuable type-strain genomes for metagenomic binning, comparative biology and taxonomic classification.</title>
        <authorList>
            <person name="Goeker M."/>
        </authorList>
    </citation>
    <scope>NUCLEOTIDE SEQUENCE [LARGE SCALE GENOMIC DNA]</scope>
    <source>
        <strain evidence="1 2">DSM 12121</strain>
    </source>
</reference>
<proteinExistence type="predicted"/>